<dbReference type="InterPro" id="IPR036102">
    <property type="entry name" value="OsmC/Ohrsf"/>
</dbReference>
<dbReference type="EMBL" id="ADCP02000002">
    <property type="protein sequence ID" value="EFV45865.1"/>
    <property type="molecule type" value="Genomic_DNA"/>
</dbReference>
<dbReference type="STRING" id="563192.HMPREF0179_00308"/>
<protein>
    <recommendedName>
        <fullName evidence="3">Redox protein</fullName>
    </recommendedName>
</protein>
<dbReference type="GeneID" id="78086908"/>
<dbReference type="InterPro" id="IPR003718">
    <property type="entry name" value="OsmC/Ohr_fam"/>
</dbReference>
<evidence type="ECO:0008006" key="3">
    <source>
        <dbReference type="Google" id="ProtNLM"/>
    </source>
</evidence>
<dbReference type="Pfam" id="PF02566">
    <property type="entry name" value="OsmC"/>
    <property type="match status" value="1"/>
</dbReference>
<reference evidence="1 2" key="2">
    <citation type="submission" date="2013-04" db="EMBL/GenBank/DDBJ databases">
        <title>The Genome Sequence of Bilophila wadsworthia 3_1_6.</title>
        <authorList>
            <consortium name="The Broad Institute Genomics Platform"/>
            <person name="Earl A."/>
            <person name="Ward D."/>
            <person name="Feldgarden M."/>
            <person name="Gevers D."/>
            <person name="Sibley C."/>
            <person name="Strauss J."/>
            <person name="Allen-Vercoe E."/>
            <person name="Walker B."/>
            <person name="Young S."/>
            <person name="Zeng Q."/>
            <person name="Gargeya S."/>
            <person name="Fitzgerald M."/>
            <person name="Haas B."/>
            <person name="Abouelleil A."/>
            <person name="Allen A.W."/>
            <person name="Alvarado L."/>
            <person name="Arachchi H.M."/>
            <person name="Berlin A.M."/>
            <person name="Chapman S.B."/>
            <person name="Gainer-Dewar J."/>
            <person name="Goldberg J."/>
            <person name="Griggs A."/>
            <person name="Gujja S."/>
            <person name="Hansen M."/>
            <person name="Howarth C."/>
            <person name="Imamovic A."/>
            <person name="Ireland A."/>
            <person name="Larimer J."/>
            <person name="McCowan C."/>
            <person name="Murphy C."/>
            <person name="Pearson M."/>
            <person name="Poon T.W."/>
            <person name="Priest M."/>
            <person name="Roberts A."/>
            <person name="Saif S."/>
            <person name="Shea T."/>
            <person name="Sisk P."/>
            <person name="Sykes S."/>
            <person name="Wortman J."/>
            <person name="Nusbaum C."/>
            <person name="Birren B."/>
        </authorList>
    </citation>
    <scope>NUCLEOTIDE SEQUENCE [LARGE SCALE GENOMIC DNA]</scope>
    <source>
        <strain evidence="1 2">3_1_6</strain>
    </source>
</reference>
<reference evidence="1 2" key="1">
    <citation type="submission" date="2010-10" db="EMBL/GenBank/DDBJ databases">
        <authorList>
            <consortium name="The Broad Institute Genome Sequencing Platform"/>
            <person name="Ward D."/>
            <person name="Earl A."/>
            <person name="Feldgarden M."/>
            <person name="Young S.K."/>
            <person name="Gargeya S."/>
            <person name="Zeng Q."/>
            <person name="Alvarado L."/>
            <person name="Berlin A."/>
            <person name="Bochicchio J."/>
            <person name="Chapman S.B."/>
            <person name="Chen Z."/>
            <person name="Freedman E."/>
            <person name="Gellesch M."/>
            <person name="Goldberg J."/>
            <person name="Griggs A."/>
            <person name="Gujja S."/>
            <person name="Heilman E."/>
            <person name="Heiman D."/>
            <person name="Howarth C."/>
            <person name="Mehta T."/>
            <person name="Neiman D."/>
            <person name="Pearson M."/>
            <person name="Roberts A."/>
            <person name="Saif S."/>
            <person name="Shea T."/>
            <person name="Shenoy N."/>
            <person name="Sisk P."/>
            <person name="Stolte C."/>
            <person name="Sykes S."/>
            <person name="White J."/>
            <person name="Yandava C."/>
            <person name="Allen-Vercoe E."/>
            <person name="Sibley C."/>
            <person name="Ambrose C.E."/>
            <person name="Strauss J."/>
            <person name="Daigneault M."/>
            <person name="Haas B."/>
            <person name="Nusbaum C."/>
            <person name="Birren B."/>
        </authorList>
    </citation>
    <scope>NUCLEOTIDE SEQUENCE [LARGE SCALE GENOMIC DNA]</scope>
    <source>
        <strain evidence="1 2">3_1_6</strain>
    </source>
</reference>
<comment type="caution">
    <text evidence="1">The sequence shown here is derived from an EMBL/GenBank/DDBJ whole genome shotgun (WGS) entry which is preliminary data.</text>
</comment>
<dbReference type="AlphaFoldDB" id="E5Y298"/>
<proteinExistence type="predicted"/>
<gene>
    <name evidence="1" type="ORF">HMPREF0179_00308</name>
</gene>
<evidence type="ECO:0000313" key="1">
    <source>
        <dbReference type="EMBL" id="EFV45865.1"/>
    </source>
</evidence>
<dbReference type="SUPFAM" id="SSF82784">
    <property type="entry name" value="OsmC-like"/>
    <property type="match status" value="1"/>
</dbReference>
<keyword evidence="2" id="KW-1185">Reference proteome</keyword>
<dbReference type="InterPro" id="IPR015946">
    <property type="entry name" value="KH_dom-like_a/b"/>
</dbReference>
<name>E5Y298_BILW3</name>
<evidence type="ECO:0000313" key="2">
    <source>
        <dbReference type="Proteomes" id="UP000006034"/>
    </source>
</evidence>
<dbReference type="RefSeq" id="WP_005024455.1">
    <property type="nucleotide sequence ID" value="NZ_KE150239.1"/>
</dbReference>
<dbReference type="OrthoDB" id="5297623at2"/>
<dbReference type="Proteomes" id="UP000006034">
    <property type="component" value="Unassembled WGS sequence"/>
</dbReference>
<organism evidence="1 2">
    <name type="scientific">Bilophila wadsworthia (strain 3_1_6)</name>
    <dbReference type="NCBI Taxonomy" id="563192"/>
    <lineage>
        <taxon>Bacteria</taxon>
        <taxon>Pseudomonadati</taxon>
        <taxon>Thermodesulfobacteriota</taxon>
        <taxon>Desulfovibrionia</taxon>
        <taxon>Desulfovibrionales</taxon>
        <taxon>Desulfovibrionaceae</taxon>
        <taxon>Bilophila</taxon>
    </lineage>
</organism>
<dbReference type="HOGENOM" id="CLU_1783735_0_0_7"/>
<dbReference type="Gene3D" id="3.30.300.20">
    <property type="match status" value="1"/>
</dbReference>
<sequence>MSQSIQVSFVQEGDVYTVHTGSSVLKDIVMDYTGVPETERGGNSSTLLIAAALSCFCGSIRAALVARGVPFRAIRAQGTGTKEPNADGAMRLVGIDIDVTVDADEAYAAKVDHCAKIVKNCLITASIFEGINVSHSVRRGGSAS</sequence>
<accession>E5Y298</accession>